<evidence type="ECO:0000313" key="12">
    <source>
        <dbReference type="EMBL" id="SPT53936.1"/>
    </source>
</evidence>
<evidence type="ECO:0000256" key="3">
    <source>
        <dbReference type="ARBA" id="ARBA00007353"/>
    </source>
</evidence>
<dbReference type="RefSeq" id="WP_111836851.1">
    <property type="nucleotide sequence ID" value="NZ_UAPQ01000008.1"/>
</dbReference>
<dbReference type="PANTHER" id="PTHR30616:SF2">
    <property type="entry name" value="PURINE NUCLEOSIDE PHOSPHORYLASE LACC1"/>
    <property type="match status" value="1"/>
</dbReference>
<dbReference type="SUPFAM" id="SSF64438">
    <property type="entry name" value="CNF1/YfiH-like putative cysteine hydrolases"/>
    <property type="match status" value="1"/>
</dbReference>
<gene>
    <name evidence="12" type="primary">yfiH</name>
    <name evidence="12" type="ORF">NCTC11535_01628</name>
</gene>
<dbReference type="InterPro" id="IPR038371">
    <property type="entry name" value="Cu_polyphenol_OxRdtase_sf"/>
</dbReference>
<sequence>MTDLLEVALGPVARGWFTTRGGGAPAPAESPFWGMNLAGHVGDDPERVRRNRAELAQDLGLKPEQLAWMQQVHSALVAHPQTGREPTADALVVDGRVDVAKAAGVLVADCVPLLLADGQLPLISAVHAGRKGMLDGVVQAAVSELRRLGAQELYAAIGPSICGSCYEVPASMRDESVAIEPACGAVTSWGTPAVDVAAGVRAQLERLQVKLVQTPQWCTLEDERFFSFRREGTTGRLAGVVQLS</sequence>
<comment type="similarity">
    <text evidence="3">Belongs to the purine nucleoside phosphorylase YfiH/LACC1 family.</text>
</comment>
<evidence type="ECO:0000256" key="10">
    <source>
        <dbReference type="ARBA" id="ARBA00048968"/>
    </source>
</evidence>
<dbReference type="InterPro" id="IPR011324">
    <property type="entry name" value="Cytotoxic_necrot_fac-like_cat"/>
</dbReference>
<dbReference type="CDD" id="cd16833">
    <property type="entry name" value="YfiH"/>
    <property type="match status" value="1"/>
</dbReference>
<comment type="caution">
    <text evidence="12">The sequence shown here is derived from an EMBL/GenBank/DDBJ whole genome shotgun (WGS) entry which is preliminary data.</text>
</comment>
<evidence type="ECO:0000256" key="9">
    <source>
        <dbReference type="ARBA" id="ARBA00047989"/>
    </source>
</evidence>
<evidence type="ECO:0000256" key="5">
    <source>
        <dbReference type="ARBA" id="ARBA00022723"/>
    </source>
</evidence>
<dbReference type="Proteomes" id="UP000250006">
    <property type="component" value="Unassembled WGS sequence"/>
</dbReference>
<evidence type="ECO:0000256" key="8">
    <source>
        <dbReference type="ARBA" id="ARBA00023008"/>
    </source>
</evidence>
<evidence type="ECO:0000256" key="4">
    <source>
        <dbReference type="ARBA" id="ARBA00022679"/>
    </source>
</evidence>
<evidence type="ECO:0000313" key="13">
    <source>
        <dbReference type="Proteomes" id="UP000250006"/>
    </source>
</evidence>
<evidence type="ECO:0000256" key="6">
    <source>
        <dbReference type="ARBA" id="ARBA00022801"/>
    </source>
</evidence>
<dbReference type="EMBL" id="UAPQ01000008">
    <property type="protein sequence ID" value="SPT53936.1"/>
    <property type="molecule type" value="Genomic_DNA"/>
</dbReference>
<proteinExistence type="inferred from homology"/>
<dbReference type="Pfam" id="PF02578">
    <property type="entry name" value="Cu-oxidase_4"/>
    <property type="match status" value="1"/>
</dbReference>
<evidence type="ECO:0000256" key="7">
    <source>
        <dbReference type="ARBA" id="ARBA00022833"/>
    </source>
</evidence>
<evidence type="ECO:0000256" key="1">
    <source>
        <dbReference type="ARBA" id="ARBA00000553"/>
    </source>
</evidence>
<keyword evidence="7" id="KW-0862">Zinc</keyword>
<keyword evidence="4" id="KW-0808">Transferase</keyword>
<comment type="catalytic activity">
    <reaction evidence="1">
        <text>inosine + phosphate = alpha-D-ribose 1-phosphate + hypoxanthine</text>
        <dbReference type="Rhea" id="RHEA:27646"/>
        <dbReference type="ChEBI" id="CHEBI:17368"/>
        <dbReference type="ChEBI" id="CHEBI:17596"/>
        <dbReference type="ChEBI" id="CHEBI:43474"/>
        <dbReference type="ChEBI" id="CHEBI:57720"/>
        <dbReference type="EC" id="2.4.2.1"/>
    </reaction>
    <physiologicalReaction direction="left-to-right" evidence="1">
        <dbReference type="Rhea" id="RHEA:27647"/>
    </physiologicalReaction>
</comment>
<dbReference type="Gene3D" id="3.60.140.10">
    <property type="entry name" value="CNF1/YfiH-like putative cysteine hydrolases"/>
    <property type="match status" value="1"/>
</dbReference>
<dbReference type="PANTHER" id="PTHR30616">
    <property type="entry name" value="UNCHARACTERIZED PROTEIN YFIH"/>
    <property type="match status" value="1"/>
</dbReference>
<comment type="catalytic activity">
    <reaction evidence="10">
        <text>adenosine + phosphate = alpha-D-ribose 1-phosphate + adenine</text>
        <dbReference type="Rhea" id="RHEA:27642"/>
        <dbReference type="ChEBI" id="CHEBI:16335"/>
        <dbReference type="ChEBI" id="CHEBI:16708"/>
        <dbReference type="ChEBI" id="CHEBI:43474"/>
        <dbReference type="ChEBI" id="CHEBI:57720"/>
        <dbReference type="EC" id="2.4.2.1"/>
    </reaction>
    <physiologicalReaction direction="left-to-right" evidence="10">
        <dbReference type="Rhea" id="RHEA:27643"/>
    </physiologicalReaction>
</comment>
<comment type="catalytic activity">
    <reaction evidence="11">
        <text>S-methyl-5'-thioadenosine + phosphate = 5-(methylsulfanyl)-alpha-D-ribose 1-phosphate + adenine</text>
        <dbReference type="Rhea" id="RHEA:11852"/>
        <dbReference type="ChEBI" id="CHEBI:16708"/>
        <dbReference type="ChEBI" id="CHEBI:17509"/>
        <dbReference type="ChEBI" id="CHEBI:43474"/>
        <dbReference type="ChEBI" id="CHEBI:58533"/>
        <dbReference type="EC" id="2.4.2.28"/>
    </reaction>
    <physiologicalReaction direction="left-to-right" evidence="11">
        <dbReference type="Rhea" id="RHEA:11853"/>
    </physiologicalReaction>
</comment>
<reference evidence="12 13" key="1">
    <citation type="submission" date="2018-06" db="EMBL/GenBank/DDBJ databases">
        <authorList>
            <consortium name="Pathogen Informatics"/>
            <person name="Doyle S."/>
        </authorList>
    </citation>
    <scope>NUCLEOTIDE SEQUENCE [LARGE SCALE GENOMIC DNA]</scope>
    <source>
        <strain evidence="12 13">NCTC11535</strain>
    </source>
</reference>
<keyword evidence="5" id="KW-0479">Metal-binding</keyword>
<comment type="catalytic activity">
    <reaction evidence="9">
        <text>adenosine + H2O + H(+) = inosine + NH4(+)</text>
        <dbReference type="Rhea" id="RHEA:24408"/>
        <dbReference type="ChEBI" id="CHEBI:15377"/>
        <dbReference type="ChEBI" id="CHEBI:15378"/>
        <dbReference type="ChEBI" id="CHEBI:16335"/>
        <dbReference type="ChEBI" id="CHEBI:17596"/>
        <dbReference type="ChEBI" id="CHEBI:28938"/>
        <dbReference type="EC" id="3.5.4.4"/>
    </reaction>
    <physiologicalReaction direction="left-to-right" evidence="9">
        <dbReference type="Rhea" id="RHEA:24409"/>
    </physiologicalReaction>
</comment>
<keyword evidence="13" id="KW-1185">Reference proteome</keyword>
<protein>
    <submittedName>
        <fullName evidence="12">Laccase domain protein yfiH</fullName>
    </submittedName>
</protein>
<keyword evidence="8" id="KW-0186">Copper</keyword>
<keyword evidence="6" id="KW-0378">Hydrolase</keyword>
<name>A0ABY1VP93_9ACTO</name>
<organism evidence="12 13">
    <name type="scientific">Actinomyces bovis</name>
    <dbReference type="NCBI Taxonomy" id="1658"/>
    <lineage>
        <taxon>Bacteria</taxon>
        <taxon>Bacillati</taxon>
        <taxon>Actinomycetota</taxon>
        <taxon>Actinomycetes</taxon>
        <taxon>Actinomycetales</taxon>
        <taxon>Actinomycetaceae</taxon>
        <taxon>Actinomyces</taxon>
    </lineage>
</organism>
<accession>A0ABY1VP93</accession>
<evidence type="ECO:0000256" key="2">
    <source>
        <dbReference type="ARBA" id="ARBA00003215"/>
    </source>
</evidence>
<comment type="function">
    <text evidence="2">Purine nucleoside enzyme that catalyzes the phosphorolysis of adenosine and inosine nucleosides, yielding D-ribose 1-phosphate and the respective free bases, adenine and hypoxanthine. Also catalyzes the phosphorolysis of S-methyl-5'-thioadenosine into adenine and S-methyl-5-thio-alpha-D-ribose 1-phosphate. Also has adenosine deaminase activity.</text>
</comment>
<evidence type="ECO:0000256" key="11">
    <source>
        <dbReference type="ARBA" id="ARBA00049893"/>
    </source>
</evidence>
<dbReference type="InterPro" id="IPR003730">
    <property type="entry name" value="Cu_polyphenol_OxRdtase"/>
</dbReference>